<name>A0ABW3CQW5_9ACTN</name>
<dbReference type="Gene3D" id="3.40.50.150">
    <property type="entry name" value="Vaccinia Virus protein VP39"/>
    <property type="match status" value="1"/>
</dbReference>
<organism evidence="1 2">
    <name type="scientific">Actinomadura adrarensis</name>
    <dbReference type="NCBI Taxonomy" id="1819600"/>
    <lineage>
        <taxon>Bacteria</taxon>
        <taxon>Bacillati</taxon>
        <taxon>Actinomycetota</taxon>
        <taxon>Actinomycetes</taxon>
        <taxon>Streptosporangiales</taxon>
        <taxon>Thermomonosporaceae</taxon>
        <taxon>Actinomadura</taxon>
    </lineage>
</organism>
<evidence type="ECO:0000313" key="2">
    <source>
        <dbReference type="Proteomes" id="UP001597083"/>
    </source>
</evidence>
<dbReference type="InterPro" id="IPR029063">
    <property type="entry name" value="SAM-dependent_MTases_sf"/>
</dbReference>
<reference evidence="2" key="1">
    <citation type="journal article" date="2019" name="Int. J. Syst. Evol. Microbiol.">
        <title>The Global Catalogue of Microorganisms (GCM) 10K type strain sequencing project: providing services to taxonomists for standard genome sequencing and annotation.</title>
        <authorList>
            <consortium name="The Broad Institute Genomics Platform"/>
            <consortium name="The Broad Institute Genome Sequencing Center for Infectious Disease"/>
            <person name="Wu L."/>
            <person name="Ma J."/>
        </authorList>
    </citation>
    <scope>NUCLEOTIDE SEQUENCE [LARGE SCALE GENOMIC DNA]</scope>
    <source>
        <strain evidence="2">JCM 31696</strain>
    </source>
</reference>
<dbReference type="Proteomes" id="UP001597083">
    <property type="component" value="Unassembled WGS sequence"/>
</dbReference>
<keyword evidence="2" id="KW-1185">Reference proteome</keyword>
<evidence type="ECO:0000313" key="1">
    <source>
        <dbReference type="EMBL" id="MFD0856320.1"/>
    </source>
</evidence>
<dbReference type="SUPFAM" id="SSF53335">
    <property type="entry name" value="S-adenosyl-L-methionine-dependent methyltransferases"/>
    <property type="match status" value="1"/>
</dbReference>
<accession>A0ABW3CQW5</accession>
<dbReference type="EMBL" id="JBHTIR010004062">
    <property type="protein sequence ID" value="MFD0856320.1"/>
    <property type="molecule type" value="Genomic_DNA"/>
</dbReference>
<comment type="caution">
    <text evidence="1">The sequence shown here is derived from an EMBL/GenBank/DDBJ whole genome shotgun (WGS) entry which is preliminary data.</text>
</comment>
<sequence>MGALFEELDWRPTPMGAVSLRRRRDPVTREQVYEIKLDDEYLMSSLWTAGEVELARLGLGAVQGDGLDVVVGGLGLGYTADASLDDPRVRSLAVVEALPEVIEWHERGLVPLGERLTSDERCELVQGDFFAMAASPSGLADGRVHAVLVDIDHSPRHLLNPAHASFYQSEGLRHLAGQLHPGGVFALWSTDAPDEEFQDVLGAVFHEVSAHVVEFRNPVEGSTATNTVYVAIRA</sequence>
<gene>
    <name evidence="1" type="ORF">ACFQ07_29035</name>
</gene>
<proteinExistence type="predicted"/>
<protein>
    <submittedName>
        <fullName evidence="1">Spermidine synthase</fullName>
    </submittedName>
</protein>